<accession>A0A1I3F9Q1</accession>
<name>A0A1I3F9Q1_9RHOB</name>
<protein>
    <submittedName>
        <fullName evidence="6">Two component transcriptional regulator, LuxR family</fullName>
    </submittedName>
</protein>
<evidence type="ECO:0000256" key="2">
    <source>
        <dbReference type="ARBA" id="ARBA00023125"/>
    </source>
</evidence>
<dbReference type="InterPro" id="IPR058245">
    <property type="entry name" value="NreC/VraR/RcsB-like_REC"/>
</dbReference>
<dbReference type="GO" id="GO:0003677">
    <property type="term" value="F:DNA binding"/>
    <property type="evidence" value="ECO:0007669"/>
    <property type="project" value="UniProtKB-KW"/>
</dbReference>
<dbReference type="PRINTS" id="PR00038">
    <property type="entry name" value="HTHLUXR"/>
</dbReference>
<dbReference type="Gene3D" id="3.40.50.2300">
    <property type="match status" value="1"/>
</dbReference>
<dbReference type="Proteomes" id="UP000183635">
    <property type="component" value="Unassembled WGS sequence"/>
</dbReference>
<dbReference type="InterPro" id="IPR001789">
    <property type="entry name" value="Sig_transdc_resp-reg_receiver"/>
</dbReference>
<dbReference type="CDD" id="cd17535">
    <property type="entry name" value="REC_NarL-like"/>
    <property type="match status" value="1"/>
</dbReference>
<evidence type="ECO:0000313" key="6">
    <source>
        <dbReference type="EMBL" id="SFI07933.1"/>
    </source>
</evidence>
<organism evidence="6 7">
    <name type="scientific">Paracoccus aminovorans</name>
    <dbReference type="NCBI Taxonomy" id="34004"/>
    <lineage>
        <taxon>Bacteria</taxon>
        <taxon>Pseudomonadati</taxon>
        <taxon>Pseudomonadota</taxon>
        <taxon>Alphaproteobacteria</taxon>
        <taxon>Rhodobacterales</taxon>
        <taxon>Paracoccaceae</taxon>
        <taxon>Paracoccus</taxon>
    </lineage>
</organism>
<dbReference type="SMART" id="SM00421">
    <property type="entry name" value="HTH_LUXR"/>
    <property type="match status" value="1"/>
</dbReference>
<dbReference type="EMBL" id="FOPU01000065">
    <property type="protein sequence ID" value="SFI07933.1"/>
    <property type="molecule type" value="Genomic_DNA"/>
</dbReference>
<evidence type="ECO:0000259" key="5">
    <source>
        <dbReference type="PROSITE" id="PS50110"/>
    </source>
</evidence>
<dbReference type="CDD" id="cd06170">
    <property type="entry name" value="LuxR_C_like"/>
    <property type="match status" value="1"/>
</dbReference>
<evidence type="ECO:0000256" key="1">
    <source>
        <dbReference type="ARBA" id="ARBA00022553"/>
    </source>
</evidence>
<dbReference type="Pfam" id="PF00196">
    <property type="entry name" value="GerE"/>
    <property type="match status" value="1"/>
</dbReference>
<evidence type="ECO:0000313" key="7">
    <source>
        <dbReference type="Proteomes" id="UP000183635"/>
    </source>
</evidence>
<evidence type="ECO:0000256" key="3">
    <source>
        <dbReference type="PROSITE-ProRule" id="PRU00169"/>
    </source>
</evidence>
<dbReference type="SUPFAM" id="SSF52172">
    <property type="entry name" value="CheY-like"/>
    <property type="match status" value="1"/>
</dbReference>
<dbReference type="SUPFAM" id="SSF46894">
    <property type="entry name" value="C-terminal effector domain of the bipartite response regulators"/>
    <property type="match status" value="1"/>
</dbReference>
<keyword evidence="7" id="KW-1185">Reference proteome</keyword>
<proteinExistence type="predicted"/>
<feature type="domain" description="Response regulatory" evidence="5">
    <location>
        <begin position="29"/>
        <end position="144"/>
    </location>
</feature>
<dbReference type="InterPro" id="IPR036388">
    <property type="entry name" value="WH-like_DNA-bd_sf"/>
</dbReference>
<dbReference type="Pfam" id="PF00072">
    <property type="entry name" value="Response_reg"/>
    <property type="match status" value="1"/>
</dbReference>
<dbReference type="GO" id="GO:0006355">
    <property type="term" value="P:regulation of DNA-templated transcription"/>
    <property type="evidence" value="ECO:0007669"/>
    <property type="project" value="InterPro"/>
</dbReference>
<feature type="modified residue" description="4-aspartylphosphate" evidence="3">
    <location>
        <position position="80"/>
    </location>
</feature>
<feature type="domain" description="HTH luxR-type" evidence="4">
    <location>
        <begin position="159"/>
        <end position="224"/>
    </location>
</feature>
<dbReference type="PANTHER" id="PTHR43214">
    <property type="entry name" value="TWO-COMPONENT RESPONSE REGULATOR"/>
    <property type="match status" value="1"/>
</dbReference>
<dbReference type="InterPro" id="IPR000792">
    <property type="entry name" value="Tscrpt_reg_LuxR_C"/>
</dbReference>
<keyword evidence="2" id="KW-0238">DNA-binding</keyword>
<dbReference type="InterPro" id="IPR016032">
    <property type="entry name" value="Sig_transdc_resp-reg_C-effctor"/>
</dbReference>
<dbReference type="PANTHER" id="PTHR43214:SF43">
    <property type="entry name" value="TWO-COMPONENT RESPONSE REGULATOR"/>
    <property type="match status" value="1"/>
</dbReference>
<reference evidence="6 7" key="1">
    <citation type="submission" date="2016-10" db="EMBL/GenBank/DDBJ databases">
        <authorList>
            <person name="de Groot N.N."/>
        </authorList>
    </citation>
    <scope>NUCLEOTIDE SEQUENCE [LARGE SCALE GENOMIC DNA]</scope>
    <source>
        <strain evidence="6 7">DSM 8537</strain>
    </source>
</reference>
<dbReference type="Gene3D" id="1.10.10.10">
    <property type="entry name" value="Winged helix-like DNA-binding domain superfamily/Winged helix DNA-binding domain"/>
    <property type="match status" value="1"/>
</dbReference>
<dbReference type="AlphaFoldDB" id="A0A1I3F9Q1"/>
<dbReference type="PROSITE" id="PS50043">
    <property type="entry name" value="HTH_LUXR_2"/>
    <property type="match status" value="1"/>
</dbReference>
<gene>
    <name evidence="6" type="ORF">SAMN04488021_1657</name>
</gene>
<dbReference type="InterPro" id="IPR039420">
    <property type="entry name" value="WalR-like"/>
</dbReference>
<dbReference type="STRING" id="34004.SAMN04488021_1657"/>
<dbReference type="PROSITE" id="PS50110">
    <property type="entry name" value="RESPONSE_REGULATORY"/>
    <property type="match status" value="1"/>
</dbReference>
<dbReference type="InterPro" id="IPR011006">
    <property type="entry name" value="CheY-like_superfamily"/>
</dbReference>
<dbReference type="GO" id="GO:0000160">
    <property type="term" value="P:phosphorelay signal transduction system"/>
    <property type="evidence" value="ECO:0007669"/>
    <property type="project" value="InterPro"/>
</dbReference>
<sequence length="231" mass="25093">MGQHLPPQGAGSGLDRPMRTVRSTETAIPVILADSNPLVLSAMSEVFERDARFSLLATSATAEGFLTTARRVPARVGIVDWDLPEMGGARLMEQLREQEDAPRIIVYARESSQGHISAMGAGAAGFVSRHGPVEALLDTCVAVAAGRMVFPFLDVRELQRNPLHSLSRRETDMLSALARGMTNREMSKELGISPNTVKFHLSNLYDKLAVKSRAQAIAFFYSQQQGGNARG</sequence>
<evidence type="ECO:0000259" key="4">
    <source>
        <dbReference type="PROSITE" id="PS50043"/>
    </source>
</evidence>
<keyword evidence="1 3" id="KW-0597">Phosphoprotein</keyword>